<feature type="region of interest" description="Disordered" evidence="1">
    <location>
        <begin position="285"/>
        <end position="305"/>
    </location>
</feature>
<feature type="domain" description="PD-(D/E)XK endonuclease-like" evidence="2">
    <location>
        <begin position="702"/>
        <end position="1005"/>
    </location>
</feature>
<dbReference type="SUPFAM" id="SSF52540">
    <property type="entry name" value="P-loop containing nucleoside triphosphate hydrolases"/>
    <property type="match status" value="1"/>
</dbReference>
<protein>
    <submittedName>
        <fullName evidence="3">Nuclease</fullName>
    </submittedName>
</protein>
<name>A0A0A2F504_9PORP</name>
<gene>
    <name evidence="3" type="ORF">HR15_10105</name>
</gene>
<sequence length="1007" mass="115701">MLPFLRQIATHYYKEFGEDIHQLCFVFPERRAGLFFKRHLSEISPKPLFAPRTTNLKDLLLGLSPYKELDRTALLFELYNTYKEIWPEAEPFDQFIFWGDIILKDFNEIDKHLVSAKALYSNLKDFREMENDFSFLSERQVAAIRSFWESFSPANGKMENGCQQSFLDFWKLLSPLYTRFNQRLADQSNGYHGMILRHTADRLRQRETSVRELLSSADRGGNMHPDKYVFVGLFALSPVEEYILVRMKAEGICDFCFDDDLSLLNSAGNLSRTILDHNKEIFGQQTPWRESSENGRTGSSEDKPAPDIRIIHTASEIVQAKLLPQLIEELYPEGYSDKEGIETAIILPDTRMLMPVLSSLAETVGRINVTMGYPLSQNAISILVEKWIKVQAEIRLIQKVPHFRTDAVLDLLNSVLLAPLLTDHSRALLSDREVSKQYYVPEERLWGDELTDLLFSRPDSGQQLLDRLFLLLEKIAESMLFQLTDSEYDQSEQTNNMELEQIYHYRNMLNRLRGLVESYAMDMSVRSAALLLQGLVSGVSIPFEGEPLVGLQIMGIDQTRTLDFKHLIILSANEGKLPSRVYETTMIPYTLRRGYGLPVNEVNEATQSYDFFRLIQRAESVTMLYDARSDQLGGGEESRYIRQMHFLFDMSLKVQELHLTGSLPHTPAICVKKEGDVLTRLHRFLECEDEESFDPEERLSALSASSINTYVACPLRFYFENVRGIREENASDELMAANDFGTVVHRAMELIYKPCCGSGIVSSDILSRWLDPKNATIARIVRQAYTEEYLRSADTQRALSGLNHLYCIMIEKYVRRILEHDKSLAPFRYIDSERKVKGSFSLSNGSRVRLHGIIDRIDELNEEYRRIVDYKSGDTTTELGSWNLMFQHPMAGKGKRHPTAIAQTLLYALMAKMQMENEGEGSKLPLCPTIYGFKELYKQKEDYTGVVVLKEVGKAIEQITDFDQICEMFEERLRTCLDELFDPDIPFTGTEDIRTCSYCPFASLCGK</sequence>
<evidence type="ECO:0000256" key="1">
    <source>
        <dbReference type="SAM" id="MobiDB-lite"/>
    </source>
</evidence>
<reference evidence="3 4" key="1">
    <citation type="submission" date="2014-08" db="EMBL/GenBank/DDBJ databases">
        <title>Porphyromonas gulae strain:COT-052_OH3439 Genome sequencing.</title>
        <authorList>
            <person name="Wallis C."/>
            <person name="Deusch O."/>
            <person name="O'Flynn C."/>
            <person name="Davis I."/>
            <person name="Jospin G."/>
            <person name="Darling A.E."/>
            <person name="Coil D.A."/>
            <person name="Alexiev A."/>
            <person name="Horsfall A."/>
            <person name="Kirkwood N."/>
            <person name="Harris S."/>
            <person name="Eisen J.A."/>
        </authorList>
    </citation>
    <scope>NUCLEOTIDE SEQUENCE [LARGE SCALE GENOMIC DNA]</scope>
    <source>
        <strain evidence="4">COT-052 OH3439</strain>
    </source>
</reference>
<dbReference type="Pfam" id="PF12705">
    <property type="entry name" value="PDDEXK_1"/>
    <property type="match status" value="1"/>
</dbReference>
<evidence type="ECO:0000259" key="2">
    <source>
        <dbReference type="Pfam" id="PF12705"/>
    </source>
</evidence>
<dbReference type="EMBL" id="JRAK01000134">
    <property type="protein sequence ID" value="KGN85132.1"/>
    <property type="molecule type" value="Genomic_DNA"/>
</dbReference>
<dbReference type="InterPro" id="IPR038726">
    <property type="entry name" value="PDDEXK_AddAB-type"/>
</dbReference>
<comment type="caution">
    <text evidence="3">The sequence shown here is derived from an EMBL/GenBank/DDBJ whole genome shotgun (WGS) entry which is preliminary data.</text>
</comment>
<feature type="compositionally biased region" description="Polar residues" evidence="1">
    <location>
        <begin position="285"/>
        <end position="298"/>
    </location>
</feature>
<dbReference type="SUPFAM" id="SSF52980">
    <property type="entry name" value="Restriction endonuclease-like"/>
    <property type="match status" value="1"/>
</dbReference>
<dbReference type="AlphaFoldDB" id="A0A0A2F504"/>
<organism evidence="3 4">
    <name type="scientific">Porphyromonas gulae</name>
    <dbReference type="NCBI Taxonomy" id="111105"/>
    <lineage>
        <taxon>Bacteria</taxon>
        <taxon>Pseudomonadati</taxon>
        <taxon>Bacteroidota</taxon>
        <taxon>Bacteroidia</taxon>
        <taxon>Bacteroidales</taxon>
        <taxon>Porphyromonadaceae</taxon>
        <taxon>Porphyromonas</taxon>
    </lineage>
</organism>
<dbReference type="InterPro" id="IPR011604">
    <property type="entry name" value="PDDEXK-like_dom_sf"/>
</dbReference>
<dbReference type="Proteomes" id="UP000030146">
    <property type="component" value="Unassembled WGS sequence"/>
</dbReference>
<dbReference type="Gene3D" id="3.90.320.10">
    <property type="match status" value="1"/>
</dbReference>
<dbReference type="RefSeq" id="WP_039426295.1">
    <property type="nucleotide sequence ID" value="NZ_JRAK01000134.1"/>
</dbReference>
<evidence type="ECO:0000313" key="4">
    <source>
        <dbReference type="Proteomes" id="UP000030146"/>
    </source>
</evidence>
<keyword evidence="4" id="KW-1185">Reference proteome</keyword>
<accession>A0A0A2F504</accession>
<evidence type="ECO:0000313" key="3">
    <source>
        <dbReference type="EMBL" id="KGN85132.1"/>
    </source>
</evidence>
<dbReference type="InterPro" id="IPR027417">
    <property type="entry name" value="P-loop_NTPase"/>
</dbReference>
<dbReference type="InterPro" id="IPR011335">
    <property type="entry name" value="Restrct_endonuc-II-like"/>
</dbReference>
<proteinExistence type="predicted"/>